<gene>
    <name evidence="2" type="ORF">Adt_22524</name>
</gene>
<feature type="region of interest" description="Disordered" evidence="1">
    <location>
        <begin position="116"/>
        <end position="136"/>
    </location>
</feature>
<evidence type="ECO:0000313" key="2">
    <source>
        <dbReference type="EMBL" id="KAL2506903.1"/>
    </source>
</evidence>
<evidence type="ECO:0000256" key="1">
    <source>
        <dbReference type="SAM" id="MobiDB-lite"/>
    </source>
</evidence>
<dbReference type="Proteomes" id="UP001604336">
    <property type="component" value="Unassembled WGS sequence"/>
</dbReference>
<feature type="compositionally biased region" description="Low complexity" evidence="1">
    <location>
        <begin position="120"/>
        <end position="134"/>
    </location>
</feature>
<accession>A0ABD1T2K4</accession>
<name>A0ABD1T2K4_9LAMI</name>
<protein>
    <submittedName>
        <fullName evidence="2">Uncharacterized protein</fullName>
    </submittedName>
</protein>
<comment type="caution">
    <text evidence="2">The sequence shown here is derived from an EMBL/GenBank/DDBJ whole genome shotgun (WGS) entry which is preliminary data.</text>
</comment>
<dbReference type="AlphaFoldDB" id="A0ABD1T2K4"/>
<dbReference type="EMBL" id="JBFOLK010000006">
    <property type="protein sequence ID" value="KAL2506903.1"/>
    <property type="molecule type" value="Genomic_DNA"/>
</dbReference>
<sequence>MSNKSPIFPIPEPQHFTDYGFDPQLDYFKVLEEARNYKREKKTSIDTLQFKLQKPISIDGYSTKKIKKNKMRWWRKALLFFKWNKWAPRDGRDGRATVSGGRHCIGSISGPVYITESRSESSTPYRTTRSRSSSGPLAGILTKVEMGIPYLSLRELNMDHQHRISTTATPIYVVT</sequence>
<dbReference type="PANTHER" id="PTHR35488">
    <property type="entry name" value="OS05G0358900 PROTEIN-RELATED"/>
    <property type="match status" value="1"/>
</dbReference>
<proteinExistence type="predicted"/>
<reference evidence="3" key="1">
    <citation type="submission" date="2024-07" db="EMBL/GenBank/DDBJ databases">
        <title>Two chromosome-level genome assemblies of Korean endemic species Abeliophyllum distichum and Forsythia ovata (Oleaceae).</title>
        <authorList>
            <person name="Jang H."/>
        </authorList>
    </citation>
    <scope>NUCLEOTIDE SEQUENCE [LARGE SCALE GENOMIC DNA]</scope>
</reference>
<dbReference type="PANTHER" id="PTHR35488:SF2">
    <property type="entry name" value="OS05G0358900 PROTEIN"/>
    <property type="match status" value="1"/>
</dbReference>
<evidence type="ECO:0000313" key="3">
    <source>
        <dbReference type="Proteomes" id="UP001604336"/>
    </source>
</evidence>
<keyword evidence="3" id="KW-1185">Reference proteome</keyword>
<organism evidence="2 3">
    <name type="scientific">Abeliophyllum distichum</name>
    <dbReference type="NCBI Taxonomy" id="126358"/>
    <lineage>
        <taxon>Eukaryota</taxon>
        <taxon>Viridiplantae</taxon>
        <taxon>Streptophyta</taxon>
        <taxon>Embryophyta</taxon>
        <taxon>Tracheophyta</taxon>
        <taxon>Spermatophyta</taxon>
        <taxon>Magnoliopsida</taxon>
        <taxon>eudicotyledons</taxon>
        <taxon>Gunneridae</taxon>
        <taxon>Pentapetalae</taxon>
        <taxon>asterids</taxon>
        <taxon>lamiids</taxon>
        <taxon>Lamiales</taxon>
        <taxon>Oleaceae</taxon>
        <taxon>Forsythieae</taxon>
        <taxon>Abeliophyllum</taxon>
    </lineage>
</organism>